<comment type="similarity">
    <text evidence="1 2">Belongs to the phD/YefM antitoxin family.</text>
</comment>
<keyword evidence="4" id="KW-1185">Reference proteome</keyword>
<evidence type="ECO:0000313" key="4">
    <source>
        <dbReference type="Proteomes" id="UP000254807"/>
    </source>
</evidence>
<proteinExistence type="inferred from homology"/>
<protein>
    <recommendedName>
        <fullName evidence="2">Antitoxin</fullName>
    </recommendedName>
</protein>
<evidence type="ECO:0000256" key="2">
    <source>
        <dbReference type="RuleBase" id="RU362080"/>
    </source>
</evidence>
<dbReference type="RefSeq" id="WP_060815245.1">
    <property type="nucleotide sequence ID" value="NZ_JARPZP010000031.1"/>
</dbReference>
<dbReference type="Proteomes" id="UP000254807">
    <property type="component" value="Unassembled WGS sequence"/>
</dbReference>
<accession>A0A376L4S8</accession>
<dbReference type="InterPro" id="IPR036165">
    <property type="entry name" value="YefM-like_sf"/>
</dbReference>
<dbReference type="Gene3D" id="3.40.1620.10">
    <property type="entry name" value="YefM-like domain"/>
    <property type="match status" value="1"/>
</dbReference>
<dbReference type="OrthoDB" id="2427986at2"/>
<dbReference type="InterPro" id="IPR006442">
    <property type="entry name" value="Antitoxin_Phd/YefM"/>
</dbReference>
<dbReference type="Pfam" id="PF02604">
    <property type="entry name" value="PhdYeFM_antitox"/>
    <property type="match status" value="1"/>
</dbReference>
<dbReference type="AlphaFoldDB" id="A0A376L4S8"/>
<evidence type="ECO:0000313" key="3">
    <source>
        <dbReference type="EMBL" id="STF08752.1"/>
    </source>
</evidence>
<comment type="function">
    <text evidence="2">Antitoxin component of a type II toxin-antitoxin (TA) system.</text>
</comment>
<evidence type="ECO:0000256" key="1">
    <source>
        <dbReference type="ARBA" id="ARBA00009981"/>
    </source>
</evidence>
<sequence>MEVITPTNARKNLYGIIKHVVSDSQPVEIASTKEEESVIMISKSDWNSLLETIYLQNAGVLDQVKHFENEESEDLGEIDWDTM</sequence>
<dbReference type="EMBL" id="UFYW01000002">
    <property type="protein sequence ID" value="STF08752.1"/>
    <property type="molecule type" value="Genomic_DNA"/>
</dbReference>
<dbReference type="SUPFAM" id="SSF143120">
    <property type="entry name" value="YefM-like"/>
    <property type="match status" value="1"/>
</dbReference>
<name>A0A376L4S8_ENTGA</name>
<reference evidence="3 4" key="1">
    <citation type="submission" date="2018-06" db="EMBL/GenBank/DDBJ databases">
        <authorList>
            <consortium name="Pathogen Informatics"/>
            <person name="Doyle S."/>
        </authorList>
    </citation>
    <scope>NUCLEOTIDE SEQUENCE [LARGE SCALE GENOMIC DNA]</scope>
    <source>
        <strain evidence="3 4">NCTC12360</strain>
    </source>
</reference>
<organism evidence="3 4">
    <name type="scientific">Enterococcus gallinarum</name>
    <dbReference type="NCBI Taxonomy" id="1353"/>
    <lineage>
        <taxon>Bacteria</taxon>
        <taxon>Bacillati</taxon>
        <taxon>Bacillota</taxon>
        <taxon>Bacilli</taxon>
        <taxon>Lactobacillales</taxon>
        <taxon>Enterococcaceae</taxon>
        <taxon>Enterococcus</taxon>
    </lineage>
</organism>
<gene>
    <name evidence="3" type="ORF">NCTC12360_03746</name>
</gene>